<dbReference type="OrthoDB" id="9775794at2"/>
<dbReference type="Gene3D" id="3.90.226.10">
    <property type="entry name" value="2-enoyl-CoA Hydratase, Chain A, domain 1"/>
    <property type="match status" value="1"/>
</dbReference>
<dbReference type="InterPro" id="IPR014748">
    <property type="entry name" value="Enoyl-CoA_hydra_C"/>
</dbReference>
<dbReference type="PROSITE" id="PS00166">
    <property type="entry name" value="ENOYL_COA_HYDRATASE"/>
    <property type="match status" value="1"/>
</dbReference>
<dbReference type="Proteomes" id="UP000249873">
    <property type="component" value="Chromosome"/>
</dbReference>
<proteinExistence type="inferred from homology"/>
<dbReference type="PANTHER" id="PTHR11941:SF54">
    <property type="entry name" value="ENOYL-COA HYDRATASE, MITOCHONDRIAL"/>
    <property type="match status" value="1"/>
</dbReference>
<name>A0A2Z4GGC7_9BACT</name>
<accession>A0A2Z4GGC7</accession>
<dbReference type="KEGG" id="als:DJ013_18805"/>
<organism evidence="4 5">
    <name type="scientific">Arcticibacterium luteifluviistationis</name>
    <dbReference type="NCBI Taxonomy" id="1784714"/>
    <lineage>
        <taxon>Bacteria</taxon>
        <taxon>Pseudomonadati</taxon>
        <taxon>Bacteroidota</taxon>
        <taxon>Cytophagia</taxon>
        <taxon>Cytophagales</taxon>
        <taxon>Leadbetterellaceae</taxon>
        <taxon>Arcticibacterium</taxon>
    </lineage>
</organism>
<reference evidence="4 5" key="1">
    <citation type="submission" date="2018-05" db="EMBL/GenBank/DDBJ databases">
        <title>Complete genome sequence of Arcticibacterium luteifluviistationis SM1504T, a cytophagaceae bacterium isolated from Arctic surface seawater.</title>
        <authorList>
            <person name="Li Y."/>
            <person name="Qin Q.-L."/>
        </authorList>
    </citation>
    <scope>NUCLEOTIDE SEQUENCE [LARGE SCALE GENOMIC DNA]</scope>
    <source>
        <strain evidence="4 5">SM1504</strain>
    </source>
</reference>
<dbReference type="InterPro" id="IPR001753">
    <property type="entry name" value="Enoyl-CoA_hydra/iso"/>
</dbReference>
<protein>
    <submittedName>
        <fullName evidence="4">Enoyl-CoA hydratase</fullName>
    </submittedName>
</protein>
<dbReference type="RefSeq" id="WP_111373473.1">
    <property type="nucleotide sequence ID" value="NZ_CP029480.1"/>
</dbReference>
<dbReference type="FunFam" id="3.90.226.10:FF:000009">
    <property type="entry name" value="Carnitinyl-CoA dehydratase"/>
    <property type="match status" value="1"/>
</dbReference>
<evidence type="ECO:0000256" key="3">
    <source>
        <dbReference type="RuleBase" id="RU003707"/>
    </source>
</evidence>
<evidence type="ECO:0000313" key="5">
    <source>
        <dbReference type="Proteomes" id="UP000249873"/>
    </source>
</evidence>
<dbReference type="InterPro" id="IPR018376">
    <property type="entry name" value="Enoyl-CoA_hyd/isom_CS"/>
</dbReference>
<dbReference type="InterPro" id="IPR029045">
    <property type="entry name" value="ClpP/crotonase-like_dom_sf"/>
</dbReference>
<dbReference type="EMBL" id="CP029480">
    <property type="protein sequence ID" value="AWW00106.1"/>
    <property type="molecule type" value="Genomic_DNA"/>
</dbReference>
<dbReference type="Gene3D" id="1.10.12.10">
    <property type="entry name" value="Lyase 2-enoyl-coa Hydratase, Chain A, domain 2"/>
    <property type="match status" value="1"/>
</dbReference>
<dbReference type="SUPFAM" id="SSF52096">
    <property type="entry name" value="ClpP/crotonase"/>
    <property type="match status" value="1"/>
</dbReference>
<evidence type="ECO:0000313" key="4">
    <source>
        <dbReference type="EMBL" id="AWW00106.1"/>
    </source>
</evidence>
<comment type="similarity">
    <text evidence="1 3">Belongs to the enoyl-CoA hydratase/isomerase family.</text>
</comment>
<dbReference type="AlphaFoldDB" id="A0A2Z4GGC7"/>
<dbReference type="PANTHER" id="PTHR11941">
    <property type="entry name" value="ENOYL-COA HYDRATASE-RELATED"/>
    <property type="match status" value="1"/>
</dbReference>
<evidence type="ECO:0000256" key="2">
    <source>
        <dbReference type="ARBA" id="ARBA00023239"/>
    </source>
</evidence>
<keyword evidence="5" id="KW-1185">Reference proteome</keyword>
<dbReference type="GO" id="GO:0006635">
    <property type="term" value="P:fatty acid beta-oxidation"/>
    <property type="evidence" value="ECO:0007669"/>
    <property type="project" value="TreeGrafter"/>
</dbReference>
<dbReference type="GO" id="GO:0016829">
    <property type="term" value="F:lyase activity"/>
    <property type="evidence" value="ECO:0007669"/>
    <property type="project" value="UniProtKB-KW"/>
</dbReference>
<evidence type="ECO:0000256" key="1">
    <source>
        <dbReference type="ARBA" id="ARBA00005254"/>
    </source>
</evidence>
<gene>
    <name evidence="4" type="ORF">DJ013_18805</name>
</gene>
<sequence length="259" mass="27762">MKNFETIKVAIEEGIATLTLSRPKALNALNATLMGELYHFFTEELSSLKLKGIIITGDGEKSFVAGADISEFVEVKPGESFSPESGHKVFNAIESCPVPVIAAVNGFALGGGCELAMACHIRVASENALFGTPEVKLGIIPGYGGTQRLCQLVGRGRALELMMTADMIDGKEAYRIGLANHVVPAGQEIAKAQEILGKIGQKAPLAISKVIDSVGAYYAHDRDGFKSEIENFEYLTTTQDFREGAAAFLEKRKASFKGE</sequence>
<dbReference type="CDD" id="cd06558">
    <property type="entry name" value="crotonase-like"/>
    <property type="match status" value="1"/>
</dbReference>
<dbReference type="Pfam" id="PF00378">
    <property type="entry name" value="ECH_1"/>
    <property type="match status" value="1"/>
</dbReference>
<keyword evidence="2" id="KW-0456">Lyase</keyword>